<protein>
    <submittedName>
        <fullName evidence="2">Uncharacterized protein</fullName>
    </submittedName>
</protein>
<dbReference type="AlphaFoldDB" id="A0A8K0Y258"/>
<comment type="caution">
    <text evidence="2">The sequence shown here is derived from an EMBL/GenBank/DDBJ whole genome shotgun (WGS) entry which is preliminary data.</text>
</comment>
<sequence length="66" mass="6748">MIALYLLAGTTGGFLGFAAAILLGTSIMAAFALYFLGGVAMIGLTVTLRLLLTAERAEPVGQTQDA</sequence>
<keyword evidence="1" id="KW-0812">Transmembrane</keyword>
<keyword evidence="1" id="KW-0472">Membrane</keyword>
<proteinExistence type="predicted"/>
<evidence type="ECO:0000313" key="3">
    <source>
        <dbReference type="Proteomes" id="UP000648908"/>
    </source>
</evidence>
<accession>A0A8K0Y258</accession>
<reference evidence="2" key="1">
    <citation type="submission" date="2021-01" db="EMBL/GenBank/DDBJ databases">
        <title>Tabrizicola alba sp. nov. a motile alkaliphilic bacterium isolated from a soda lake.</title>
        <authorList>
            <person name="Szuroczki S."/>
            <person name="Abbaszade G."/>
            <person name="Schumann P."/>
            <person name="Toth E."/>
        </authorList>
    </citation>
    <scope>NUCLEOTIDE SEQUENCE</scope>
    <source>
        <strain evidence="2">DMG-N-6</strain>
    </source>
</reference>
<dbReference type="RefSeq" id="WP_202689755.1">
    <property type="nucleotide sequence ID" value="NZ_JAESVN010000008.1"/>
</dbReference>
<evidence type="ECO:0000313" key="2">
    <source>
        <dbReference type="EMBL" id="MBL4918782.1"/>
    </source>
</evidence>
<gene>
    <name evidence="2" type="ORF">JL811_16275</name>
</gene>
<dbReference type="Proteomes" id="UP000648908">
    <property type="component" value="Unassembled WGS sequence"/>
</dbReference>
<feature type="transmembrane region" description="Helical" evidence="1">
    <location>
        <begin position="28"/>
        <end position="52"/>
    </location>
</feature>
<keyword evidence="1" id="KW-1133">Transmembrane helix</keyword>
<name>A0A8K0Y258_9RHOB</name>
<organism evidence="2 3">
    <name type="scientific">Szabonella alba</name>
    <dbReference type="NCBI Taxonomy" id="2804194"/>
    <lineage>
        <taxon>Bacteria</taxon>
        <taxon>Pseudomonadati</taxon>
        <taxon>Pseudomonadota</taxon>
        <taxon>Alphaproteobacteria</taxon>
        <taxon>Rhodobacterales</taxon>
        <taxon>Paracoccaceae</taxon>
        <taxon>Szabonella</taxon>
    </lineage>
</organism>
<evidence type="ECO:0000256" key="1">
    <source>
        <dbReference type="SAM" id="Phobius"/>
    </source>
</evidence>
<dbReference type="EMBL" id="JAESVN010000008">
    <property type="protein sequence ID" value="MBL4918782.1"/>
    <property type="molecule type" value="Genomic_DNA"/>
</dbReference>
<keyword evidence="3" id="KW-1185">Reference proteome</keyword>